<dbReference type="Proteomes" id="UP000051574">
    <property type="component" value="Unassembled WGS sequence"/>
</dbReference>
<organism evidence="2 3">
    <name type="scientific">Oryctes borbonicus</name>
    <dbReference type="NCBI Taxonomy" id="1629725"/>
    <lineage>
        <taxon>Eukaryota</taxon>
        <taxon>Metazoa</taxon>
        <taxon>Ecdysozoa</taxon>
        <taxon>Arthropoda</taxon>
        <taxon>Hexapoda</taxon>
        <taxon>Insecta</taxon>
        <taxon>Pterygota</taxon>
        <taxon>Neoptera</taxon>
        <taxon>Endopterygota</taxon>
        <taxon>Coleoptera</taxon>
        <taxon>Polyphaga</taxon>
        <taxon>Scarabaeiformia</taxon>
        <taxon>Scarabaeidae</taxon>
        <taxon>Dynastinae</taxon>
        <taxon>Oryctes</taxon>
    </lineage>
</organism>
<dbReference type="EMBL" id="LJIG01022658">
    <property type="protein sequence ID" value="KRT79395.1"/>
    <property type="molecule type" value="Genomic_DNA"/>
</dbReference>
<dbReference type="PANTHER" id="PTHR21177">
    <property type="entry name" value="IP06524P-RELATED"/>
    <property type="match status" value="1"/>
</dbReference>
<protein>
    <recommendedName>
        <fullName evidence="1">DUF4789 domain-containing protein</fullName>
    </recommendedName>
</protein>
<dbReference type="OrthoDB" id="6328618at2759"/>
<feature type="domain" description="DUF4789" evidence="1">
    <location>
        <begin position="5"/>
        <end position="65"/>
    </location>
</feature>
<keyword evidence="3" id="KW-1185">Reference proteome</keyword>
<proteinExistence type="predicted"/>
<reference evidence="2 3" key="1">
    <citation type="submission" date="2015-09" db="EMBL/GenBank/DDBJ databases">
        <title>Draft genome of the scarab beetle Oryctes borbonicus.</title>
        <authorList>
            <person name="Meyer J.M."/>
            <person name="Markov G.V."/>
            <person name="Baskaran P."/>
            <person name="Herrmann M."/>
            <person name="Sommer R.J."/>
            <person name="Roedelsperger C."/>
        </authorList>
    </citation>
    <scope>NUCLEOTIDE SEQUENCE [LARGE SCALE GENOMIC DNA]</scope>
    <source>
        <strain evidence="2">OB123</strain>
        <tissue evidence="2">Whole animal</tissue>
    </source>
</reference>
<evidence type="ECO:0000313" key="2">
    <source>
        <dbReference type="EMBL" id="KRT79395.1"/>
    </source>
</evidence>
<dbReference type="Pfam" id="PF16033">
    <property type="entry name" value="DUF4789"/>
    <property type="match status" value="2"/>
</dbReference>
<gene>
    <name evidence="2" type="ORF">AMK59_8203</name>
</gene>
<dbReference type="AlphaFoldDB" id="A0A0T6AW68"/>
<sequence>MGYPCPDDMELSPAATSAGVREFSAECRCPPKSAQSTYDGRCYELFKVGPCQRGQYFVPDTRNHTESEFKKQHWGVCLDAPKCENHHEIYWPQNGRCYEKLTKGPCTKGQLITLSSDGSAVCSCNQKTDMIDYFYDGYGCFQHFTKGPCKEKGHLFLPNRSCDCSDELPHYHDVTKQCFEIGSTGPCLYGEEFQLDPSKKKGICACKKGYIRYAGNSRCYRPYTQGPCPLGQMLTNETTCDIQPCKRGELYFPKESSCFRIGTKGPCRGGQVVTFDFETRPSLDGISYNGLCRCVKSKPCEEENEKESCTRHDQVLFKDKCYKLYTQGPCSKGAWLTPVRHRKEDIWTEEVDRRTGACDCMPGYTKNLRTVDEKVVVDCLSPSVILADYLNKNYVSFNETELRFK</sequence>
<comment type="caution">
    <text evidence="2">The sequence shown here is derived from an EMBL/GenBank/DDBJ whole genome shotgun (WGS) entry which is preliminary data.</text>
</comment>
<name>A0A0T6AW68_9SCAR</name>
<accession>A0A0T6AW68</accession>
<evidence type="ECO:0000313" key="3">
    <source>
        <dbReference type="Proteomes" id="UP000051574"/>
    </source>
</evidence>
<dbReference type="PANTHER" id="PTHR21177:SF7">
    <property type="entry name" value="GH11627P"/>
    <property type="match status" value="1"/>
</dbReference>
<evidence type="ECO:0000259" key="1">
    <source>
        <dbReference type="Pfam" id="PF16033"/>
    </source>
</evidence>
<dbReference type="InterPro" id="IPR031993">
    <property type="entry name" value="DUF4789"/>
</dbReference>
<feature type="domain" description="DUF4789" evidence="1">
    <location>
        <begin position="196"/>
        <end position="246"/>
    </location>
</feature>